<evidence type="ECO:0000256" key="8">
    <source>
        <dbReference type="ARBA" id="ARBA00022967"/>
    </source>
</evidence>
<dbReference type="InterPro" id="IPR003439">
    <property type="entry name" value="ABC_transporter-like_ATP-bd"/>
</dbReference>
<proteinExistence type="inferred from homology"/>
<dbReference type="InterPro" id="IPR011868">
    <property type="entry name" value="ModC_ABC_ATP-bd"/>
</dbReference>
<evidence type="ECO:0000256" key="2">
    <source>
        <dbReference type="ARBA" id="ARBA00022448"/>
    </source>
</evidence>
<evidence type="ECO:0000256" key="9">
    <source>
        <dbReference type="ARBA" id="ARBA00023136"/>
    </source>
</evidence>
<feature type="domain" description="ABC transporter" evidence="11">
    <location>
        <begin position="2"/>
        <end position="232"/>
    </location>
</feature>
<evidence type="ECO:0000313" key="14">
    <source>
        <dbReference type="Proteomes" id="UP001597373"/>
    </source>
</evidence>
<dbReference type="SMART" id="SM00382">
    <property type="entry name" value="AAA"/>
    <property type="match status" value="1"/>
</dbReference>
<dbReference type="Proteomes" id="UP001597373">
    <property type="component" value="Unassembled WGS sequence"/>
</dbReference>
<evidence type="ECO:0000256" key="7">
    <source>
        <dbReference type="ARBA" id="ARBA00022840"/>
    </source>
</evidence>
<keyword evidence="8" id="KW-1278">Translocase</keyword>
<sequence length="358" mass="38828">MSDRIKIALDGRLGNFNLNVDLALPMRGISALFGPSGCGKTSILRSVAGLNRIPGTIQVGGETWQNHTVFLPTHRRPIGYVFQEASLFPHLSVRQNLLYGAKRTRSPGVIRFDDVAELLGLGRLIDRSPANLSGGERQRVAIGRALLSQPSLLLMDEPLSALDRQAKDEILPYFEALHTGLKIPILFVTHDIAEVERLADHLVLLREGKAVASGPLNEVLSAPDSPLFARSDFAAVLGGRVERIDPDGIATVQSDNMRLLVLGDRLQPGEPVRVRIAASDVSIARSRAADSSILNALPVRIIRIDDIGAHETSLLLDPGNGTGLFRARISRRSAMRLALREGEDVIAQIKSVSIVANR</sequence>
<dbReference type="PANTHER" id="PTHR43514:SF10">
    <property type="entry name" value="MOLYBDENUM IMPORT ATP-BINDING PROTEIN MODC 2"/>
    <property type="match status" value="1"/>
</dbReference>
<keyword evidence="3" id="KW-1003">Cell membrane</keyword>
<comment type="caution">
    <text evidence="13">The sequence shown here is derived from an EMBL/GenBank/DDBJ whole genome shotgun (WGS) entry which is preliminary data.</text>
</comment>
<keyword evidence="4 10" id="KW-0500">Molybdenum</keyword>
<dbReference type="InterPro" id="IPR050334">
    <property type="entry name" value="Molybdenum_import_ModC"/>
</dbReference>
<dbReference type="SUPFAM" id="SSF50331">
    <property type="entry name" value="MOP-like"/>
    <property type="match status" value="1"/>
</dbReference>
<protein>
    <submittedName>
        <fullName evidence="13">Molybdenum ABC transporter ATP-binding protein</fullName>
    </submittedName>
</protein>
<dbReference type="EMBL" id="JBHUIR010000035">
    <property type="protein sequence ID" value="MFD2260167.1"/>
    <property type="molecule type" value="Genomic_DNA"/>
</dbReference>
<dbReference type="PROSITE" id="PS00211">
    <property type="entry name" value="ABC_TRANSPORTER_1"/>
    <property type="match status" value="1"/>
</dbReference>
<accession>A0ABW5DGD4</accession>
<comment type="similarity">
    <text evidence="1">Belongs to the ABC transporter superfamily.</text>
</comment>
<name>A0ABW5DGD4_9HYPH</name>
<evidence type="ECO:0000313" key="13">
    <source>
        <dbReference type="EMBL" id="MFD2260167.1"/>
    </source>
</evidence>
<reference evidence="14" key="1">
    <citation type="journal article" date="2019" name="Int. J. Syst. Evol. Microbiol.">
        <title>The Global Catalogue of Microorganisms (GCM) 10K type strain sequencing project: providing services to taxonomists for standard genome sequencing and annotation.</title>
        <authorList>
            <consortium name="The Broad Institute Genomics Platform"/>
            <consortium name="The Broad Institute Genome Sequencing Center for Infectious Disease"/>
            <person name="Wu L."/>
            <person name="Ma J."/>
        </authorList>
    </citation>
    <scope>NUCLEOTIDE SEQUENCE [LARGE SCALE GENOMIC DNA]</scope>
    <source>
        <strain evidence="14">KCTC 23707</strain>
    </source>
</reference>
<dbReference type="PROSITE" id="PS51866">
    <property type="entry name" value="MOP"/>
    <property type="match status" value="1"/>
</dbReference>
<keyword evidence="6" id="KW-0547">Nucleotide-binding</keyword>
<evidence type="ECO:0000256" key="3">
    <source>
        <dbReference type="ARBA" id="ARBA00022475"/>
    </source>
</evidence>
<evidence type="ECO:0000256" key="4">
    <source>
        <dbReference type="ARBA" id="ARBA00022505"/>
    </source>
</evidence>
<dbReference type="Pfam" id="PF03459">
    <property type="entry name" value="TOBE"/>
    <property type="match status" value="1"/>
</dbReference>
<evidence type="ECO:0000256" key="5">
    <source>
        <dbReference type="ARBA" id="ARBA00022519"/>
    </source>
</evidence>
<dbReference type="InterPro" id="IPR017871">
    <property type="entry name" value="ABC_transporter-like_CS"/>
</dbReference>
<dbReference type="InterPro" id="IPR004606">
    <property type="entry name" value="Mop_domain"/>
</dbReference>
<dbReference type="Gene3D" id="2.40.50.100">
    <property type="match status" value="1"/>
</dbReference>
<evidence type="ECO:0000259" key="12">
    <source>
        <dbReference type="PROSITE" id="PS51866"/>
    </source>
</evidence>
<dbReference type="InterPro" id="IPR005116">
    <property type="entry name" value="Transp-assoc_OB_typ1"/>
</dbReference>
<keyword evidence="5" id="KW-0997">Cell inner membrane</keyword>
<gene>
    <name evidence="13" type="primary">modC</name>
    <name evidence="13" type="ORF">ACFSMZ_10380</name>
</gene>
<dbReference type="SUPFAM" id="SSF52540">
    <property type="entry name" value="P-loop containing nucleoside triphosphate hydrolases"/>
    <property type="match status" value="1"/>
</dbReference>
<dbReference type="NCBIfam" id="TIGR02142">
    <property type="entry name" value="modC_ABC"/>
    <property type="match status" value="1"/>
</dbReference>
<feature type="domain" description="Mop" evidence="12">
    <location>
        <begin position="290"/>
        <end position="358"/>
    </location>
</feature>
<dbReference type="InterPro" id="IPR008995">
    <property type="entry name" value="Mo/tungstate-bd_C_term_dom"/>
</dbReference>
<keyword evidence="2" id="KW-0813">Transport</keyword>
<keyword evidence="9" id="KW-0472">Membrane</keyword>
<evidence type="ECO:0000256" key="10">
    <source>
        <dbReference type="PROSITE-ProRule" id="PRU01213"/>
    </source>
</evidence>
<evidence type="ECO:0000256" key="1">
    <source>
        <dbReference type="ARBA" id="ARBA00005417"/>
    </source>
</evidence>
<evidence type="ECO:0000259" key="11">
    <source>
        <dbReference type="PROSITE" id="PS50893"/>
    </source>
</evidence>
<keyword evidence="7 13" id="KW-0067">ATP-binding</keyword>
<organism evidence="13 14">
    <name type="scientific">Chelativorans composti</name>
    <dbReference type="NCBI Taxonomy" id="768533"/>
    <lineage>
        <taxon>Bacteria</taxon>
        <taxon>Pseudomonadati</taxon>
        <taxon>Pseudomonadota</taxon>
        <taxon>Alphaproteobacteria</taxon>
        <taxon>Hyphomicrobiales</taxon>
        <taxon>Phyllobacteriaceae</taxon>
        <taxon>Chelativorans</taxon>
    </lineage>
</organism>
<dbReference type="Gene3D" id="3.40.50.300">
    <property type="entry name" value="P-loop containing nucleotide triphosphate hydrolases"/>
    <property type="match status" value="1"/>
</dbReference>
<dbReference type="GO" id="GO:0005524">
    <property type="term" value="F:ATP binding"/>
    <property type="evidence" value="ECO:0007669"/>
    <property type="project" value="UniProtKB-KW"/>
</dbReference>
<dbReference type="InterPro" id="IPR003593">
    <property type="entry name" value="AAA+_ATPase"/>
</dbReference>
<keyword evidence="14" id="KW-1185">Reference proteome</keyword>
<dbReference type="PROSITE" id="PS50893">
    <property type="entry name" value="ABC_TRANSPORTER_2"/>
    <property type="match status" value="1"/>
</dbReference>
<dbReference type="InterPro" id="IPR027417">
    <property type="entry name" value="P-loop_NTPase"/>
</dbReference>
<dbReference type="Pfam" id="PF00005">
    <property type="entry name" value="ABC_tran"/>
    <property type="match status" value="1"/>
</dbReference>
<evidence type="ECO:0000256" key="6">
    <source>
        <dbReference type="ARBA" id="ARBA00022741"/>
    </source>
</evidence>
<dbReference type="RefSeq" id="WP_345099319.1">
    <property type="nucleotide sequence ID" value="NZ_BAABGS010000051.1"/>
</dbReference>
<dbReference type="PANTHER" id="PTHR43514">
    <property type="entry name" value="ABC TRANSPORTER I FAMILY MEMBER 10"/>
    <property type="match status" value="1"/>
</dbReference>